<reference evidence="2" key="1">
    <citation type="submission" date="2017-09" db="EMBL/GenBank/DDBJ databases">
        <title>Polyketide synthases of a Diaporthe helianthi virulent isolate.</title>
        <authorList>
            <person name="Baroncelli R."/>
        </authorList>
    </citation>
    <scope>NUCLEOTIDE SEQUENCE [LARGE SCALE GENOMIC DNA]</scope>
    <source>
        <strain evidence="2">7/96</strain>
    </source>
</reference>
<feature type="region of interest" description="Disordered" evidence="1">
    <location>
        <begin position="55"/>
        <end position="80"/>
    </location>
</feature>
<feature type="compositionally biased region" description="Basic and acidic residues" evidence="1">
    <location>
        <begin position="58"/>
        <end position="67"/>
    </location>
</feature>
<feature type="compositionally biased region" description="Acidic residues" evidence="1">
    <location>
        <begin position="68"/>
        <end position="80"/>
    </location>
</feature>
<dbReference type="Proteomes" id="UP000094444">
    <property type="component" value="Unassembled WGS sequence"/>
</dbReference>
<comment type="caution">
    <text evidence="2">The sequence shown here is derived from an EMBL/GenBank/DDBJ whole genome shotgun (WGS) entry which is preliminary data.</text>
</comment>
<evidence type="ECO:0000313" key="2">
    <source>
        <dbReference type="EMBL" id="POS77614.1"/>
    </source>
</evidence>
<dbReference type="AlphaFoldDB" id="A0A2P5I579"/>
<name>A0A2P5I579_DIAHE</name>
<dbReference type="EMBL" id="MAVT02000254">
    <property type="protein sequence ID" value="POS77614.1"/>
    <property type="molecule type" value="Genomic_DNA"/>
</dbReference>
<protein>
    <submittedName>
        <fullName evidence="2">Uncharacterized protein</fullName>
    </submittedName>
</protein>
<proteinExistence type="predicted"/>
<evidence type="ECO:0000256" key="1">
    <source>
        <dbReference type="SAM" id="MobiDB-lite"/>
    </source>
</evidence>
<gene>
    <name evidence="2" type="ORF">DHEL01_v203978</name>
</gene>
<dbReference type="InParanoid" id="A0A2P5I579"/>
<accession>A0A2P5I579</accession>
<evidence type="ECO:0000313" key="3">
    <source>
        <dbReference type="Proteomes" id="UP000094444"/>
    </source>
</evidence>
<keyword evidence="3" id="KW-1185">Reference proteome</keyword>
<organism evidence="2 3">
    <name type="scientific">Diaporthe helianthi</name>
    <dbReference type="NCBI Taxonomy" id="158607"/>
    <lineage>
        <taxon>Eukaryota</taxon>
        <taxon>Fungi</taxon>
        <taxon>Dikarya</taxon>
        <taxon>Ascomycota</taxon>
        <taxon>Pezizomycotina</taxon>
        <taxon>Sordariomycetes</taxon>
        <taxon>Sordariomycetidae</taxon>
        <taxon>Diaporthales</taxon>
        <taxon>Diaporthaceae</taxon>
        <taxon>Diaporthe</taxon>
    </lineage>
</organism>
<sequence>MHIVRLGQTAEAEYHPKTADVLPLRSDLTLYSLILQHGSCSPPDQAQANEPLEDIHDEPEPLHSKDADFEDSSSENDEMDGEMTFEFPEQGESSQVPHLLYLSCITFTPGLPKASQTSQQHYEVLTGVGWRISPSAHLSLSVPPREKTQDPVVHLHEAGDHGVPGRAAAQMAGPQEFSPIVVIPLGFPAVGTMK</sequence>